<keyword evidence="7" id="KW-1133">Transmembrane helix</keyword>
<dbReference type="GO" id="GO:0000977">
    <property type="term" value="F:RNA polymerase II transcription regulatory region sequence-specific DNA binding"/>
    <property type="evidence" value="ECO:0007669"/>
    <property type="project" value="TreeGrafter"/>
</dbReference>
<evidence type="ECO:0000256" key="1">
    <source>
        <dbReference type="ARBA" id="ARBA00004123"/>
    </source>
</evidence>
<dbReference type="Pfam" id="PF00170">
    <property type="entry name" value="bZIP_1"/>
    <property type="match status" value="1"/>
</dbReference>
<accession>A0A0G4ERN8</accession>
<dbReference type="PANTHER" id="PTHR13044:SF14">
    <property type="entry name" value="CRYPTOCEPHAL, ISOFORM A"/>
    <property type="match status" value="1"/>
</dbReference>
<reference evidence="9 10" key="1">
    <citation type="submission" date="2014-11" db="EMBL/GenBank/DDBJ databases">
        <authorList>
            <person name="Zhu J."/>
            <person name="Qi W."/>
            <person name="Song R."/>
        </authorList>
    </citation>
    <scope>NUCLEOTIDE SEQUENCE [LARGE SCALE GENOMIC DNA]</scope>
</reference>
<keyword evidence="2" id="KW-0805">Transcription regulation</keyword>
<feature type="region of interest" description="Disordered" evidence="6">
    <location>
        <begin position="61"/>
        <end position="82"/>
    </location>
</feature>
<dbReference type="InterPro" id="IPR004827">
    <property type="entry name" value="bZIP"/>
</dbReference>
<dbReference type="PROSITE" id="PS50217">
    <property type="entry name" value="BZIP"/>
    <property type="match status" value="1"/>
</dbReference>
<feature type="compositionally biased region" description="Basic and acidic residues" evidence="6">
    <location>
        <begin position="573"/>
        <end position="583"/>
    </location>
</feature>
<feature type="region of interest" description="Disordered" evidence="6">
    <location>
        <begin position="231"/>
        <end position="295"/>
    </location>
</feature>
<keyword evidence="5" id="KW-0539">Nucleus</keyword>
<proteinExistence type="predicted"/>
<evidence type="ECO:0000256" key="6">
    <source>
        <dbReference type="SAM" id="MobiDB-lite"/>
    </source>
</evidence>
<dbReference type="GO" id="GO:0001228">
    <property type="term" value="F:DNA-binding transcription activator activity, RNA polymerase II-specific"/>
    <property type="evidence" value="ECO:0007669"/>
    <property type="project" value="TreeGrafter"/>
</dbReference>
<feature type="region of interest" description="Disordered" evidence="6">
    <location>
        <begin position="1"/>
        <end position="41"/>
    </location>
</feature>
<dbReference type="SMART" id="SM00338">
    <property type="entry name" value="BRLZ"/>
    <property type="match status" value="1"/>
</dbReference>
<feature type="compositionally biased region" description="Pro residues" evidence="6">
    <location>
        <begin position="474"/>
        <end position="488"/>
    </location>
</feature>
<dbReference type="PROSITE" id="PS00036">
    <property type="entry name" value="BZIP_BASIC"/>
    <property type="match status" value="1"/>
</dbReference>
<dbReference type="VEuPathDB" id="CryptoDB:Vbra_12811"/>
<dbReference type="InParanoid" id="A0A0G4ERN8"/>
<feature type="compositionally biased region" description="Low complexity" evidence="6">
    <location>
        <begin position="489"/>
        <end position="499"/>
    </location>
</feature>
<evidence type="ECO:0000313" key="9">
    <source>
        <dbReference type="EMBL" id="CEM00542.1"/>
    </source>
</evidence>
<feature type="compositionally biased region" description="Polar residues" evidence="6">
    <location>
        <begin position="65"/>
        <end position="82"/>
    </location>
</feature>
<keyword evidence="7" id="KW-0812">Transmembrane</keyword>
<keyword evidence="7" id="KW-0472">Membrane</keyword>
<feature type="transmembrane region" description="Helical" evidence="7">
    <location>
        <begin position="302"/>
        <end position="325"/>
    </location>
</feature>
<protein>
    <recommendedName>
        <fullName evidence="8">BZIP domain-containing protein</fullName>
    </recommendedName>
</protein>
<dbReference type="OrthoDB" id="20960at2759"/>
<evidence type="ECO:0000256" key="5">
    <source>
        <dbReference type="ARBA" id="ARBA00023242"/>
    </source>
</evidence>
<evidence type="ECO:0000256" key="7">
    <source>
        <dbReference type="SAM" id="Phobius"/>
    </source>
</evidence>
<keyword evidence="3" id="KW-0238">DNA-binding</keyword>
<dbReference type="GO" id="GO:0005634">
    <property type="term" value="C:nucleus"/>
    <property type="evidence" value="ECO:0007669"/>
    <property type="project" value="UniProtKB-SubCell"/>
</dbReference>
<dbReference type="CDD" id="cd14686">
    <property type="entry name" value="bZIP"/>
    <property type="match status" value="1"/>
</dbReference>
<feature type="compositionally biased region" description="Pro residues" evidence="6">
    <location>
        <begin position="22"/>
        <end position="36"/>
    </location>
</feature>
<feature type="domain" description="BZIP" evidence="8">
    <location>
        <begin position="152"/>
        <end position="215"/>
    </location>
</feature>
<feature type="region of interest" description="Disordered" evidence="6">
    <location>
        <begin position="427"/>
        <end position="446"/>
    </location>
</feature>
<keyword evidence="10" id="KW-1185">Reference proteome</keyword>
<dbReference type="STRING" id="1169540.A0A0G4ERN8"/>
<dbReference type="Proteomes" id="UP000041254">
    <property type="component" value="Unassembled WGS sequence"/>
</dbReference>
<dbReference type="PANTHER" id="PTHR13044">
    <property type="entry name" value="ACTIVATING TRANSCRIPTION FACTOR ATF 4/5"/>
    <property type="match status" value="1"/>
</dbReference>
<feature type="region of interest" description="Disordered" evidence="6">
    <location>
        <begin position="122"/>
        <end position="177"/>
    </location>
</feature>
<feature type="compositionally biased region" description="Pro residues" evidence="6">
    <location>
        <begin position="236"/>
        <end position="246"/>
    </location>
</feature>
<dbReference type="AlphaFoldDB" id="A0A0G4ERN8"/>
<evidence type="ECO:0000313" key="10">
    <source>
        <dbReference type="Proteomes" id="UP000041254"/>
    </source>
</evidence>
<feature type="region of interest" description="Disordered" evidence="6">
    <location>
        <begin position="552"/>
        <end position="583"/>
    </location>
</feature>
<feature type="compositionally biased region" description="Gly residues" evidence="6">
    <location>
        <begin position="126"/>
        <end position="138"/>
    </location>
</feature>
<feature type="compositionally biased region" description="Low complexity" evidence="6">
    <location>
        <begin position="259"/>
        <end position="295"/>
    </location>
</feature>
<dbReference type="EMBL" id="CDMY01000295">
    <property type="protein sequence ID" value="CEM00542.1"/>
    <property type="molecule type" value="Genomic_DNA"/>
</dbReference>
<gene>
    <name evidence="9" type="ORF">Vbra_12811</name>
</gene>
<sequence>MEEEDSYDTFDPIGPLRDHHPPPLYTPPTLEPPLFPPTDAFGQVPAPAAFIPAPYAAYAAPQSPLPKSTASTTDGSSPTQSYCSAPFPPIPEQSAHVMGYPVGGAGGGGAVSASAPVSASCASGARKGGGGCGGGGGGQKRKADGPVDCSHLDKKEQQRLRNRISAQQSRDRKKKEFEGLSLQVDTLTTENADLRRENVALRAENTAIAAHRDQLVSENNTLRSRLSHWEAQYTDLPPPPSLPPLTPQGIDEDMPVCGGPPSLDSPSDGPSDSASLWDGWWGSTSTGGSPSSDRSSASGARFYGWIGVLGVLIFGICLVSLTGVLTPMGPSYSFTSAPMTRYTPGRLPWSNNGRVLMSLPEPPNQKELIVYNPDGHAVQLWQQTGAAKGDPAVNVIGGASGGGGPVHDTREEAEELVRRLMLESQAGEGAGEQEQGDGHDEPSHMPYRLVCVNPHFVIGDHNLHALLTDGGKPAAPPALPTPAAPSPPTHTSTSTQQEPTVEDTETTETTTHTAANTTHPLRLRGTNATRDHETMLDMLAQNSVLKHLVPNSSNIKNKEGASLTSSKQCGPQPRERGNDTRGRDRVVVVANGDGSDPSNTVQVYGAPRKRTHSGPVNFIVTFPGDVLTSAGLRHVDERGNVAMLAPMEPMHLACSYLVKQNGD</sequence>
<evidence type="ECO:0000256" key="4">
    <source>
        <dbReference type="ARBA" id="ARBA00023163"/>
    </source>
</evidence>
<organism evidence="9 10">
    <name type="scientific">Vitrella brassicaformis (strain CCMP3155)</name>
    <dbReference type="NCBI Taxonomy" id="1169540"/>
    <lineage>
        <taxon>Eukaryota</taxon>
        <taxon>Sar</taxon>
        <taxon>Alveolata</taxon>
        <taxon>Colpodellida</taxon>
        <taxon>Vitrellaceae</taxon>
        <taxon>Vitrella</taxon>
    </lineage>
</organism>
<feature type="compositionally biased region" description="Basic and acidic residues" evidence="6">
    <location>
        <begin position="141"/>
        <end position="159"/>
    </location>
</feature>
<evidence type="ECO:0000259" key="8">
    <source>
        <dbReference type="PROSITE" id="PS50217"/>
    </source>
</evidence>
<name>A0A0G4ERN8_VITBC</name>
<dbReference type="Gene3D" id="1.20.5.170">
    <property type="match status" value="1"/>
</dbReference>
<keyword evidence="4" id="KW-0804">Transcription</keyword>
<feature type="compositionally biased region" description="Low complexity" evidence="6">
    <location>
        <begin position="507"/>
        <end position="520"/>
    </location>
</feature>
<evidence type="ECO:0000256" key="2">
    <source>
        <dbReference type="ARBA" id="ARBA00023015"/>
    </source>
</evidence>
<evidence type="ECO:0000256" key="3">
    <source>
        <dbReference type="ARBA" id="ARBA00023125"/>
    </source>
</evidence>
<dbReference type="SUPFAM" id="SSF57959">
    <property type="entry name" value="Leucine zipper domain"/>
    <property type="match status" value="1"/>
</dbReference>
<dbReference type="InterPro" id="IPR046347">
    <property type="entry name" value="bZIP_sf"/>
</dbReference>
<comment type="subcellular location">
    <subcellularLocation>
        <location evidence="1">Nucleus</location>
    </subcellularLocation>
</comment>
<feature type="region of interest" description="Disordered" evidence="6">
    <location>
        <begin position="468"/>
        <end position="525"/>
    </location>
</feature>